<accession>A0A843XRE2</accession>
<evidence type="ECO:0000313" key="2">
    <source>
        <dbReference type="EMBL" id="MQM22538.1"/>
    </source>
</evidence>
<feature type="compositionally biased region" description="Basic and acidic residues" evidence="1">
    <location>
        <begin position="242"/>
        <end position="254"/>
    </location>
</feature>
<comment type="caution">
    <text evidence="2">The sequence shown here is derived from an EMBL/GenBank/DDBJ whole genome shotgun (WGS) entry which is preliminary data.</text>
</comment>
<dbReference type="AlphaFoldDB" id="A0A843XRE2"/>
<feature type="region of interest" description="Disordered" evidence="1">
    <location>
        <begin position="220"/>
        <end position="255"/>
    </location>
</feature>
<evidence type="ECO:0000313" key="3">
    <source>
        <dbReference type="Proteomes" id="UP000652761"/>
    </source>
</evidence>
<proteinExistence type="predicted"/>
<dbReference type="Proteomes" id="UP000652761">
    <property type="component" value="Unassembled WGS sequence"/>
</dbReference>
<keyword evidence="3" id="KW-1185">Reference proteome</keyword>
<gene>
    <name evidence="2" type="ORF">Taro_055591</name>
</gene>
<evidence type="ECO:0000256" key="1">
    <source>
        <dbReference type="SAM" id="MobiDB-lite"/>
    </source>
</evidence>
<organism evidence="2 3">
    <name type="scientific">Colocasia esculenta</name>
    <name type="common">Wild taro</name>
    <name type="synonym">Arum esculentum</name>
    <dbReference type="NCBI Taxonomy" id="4460"/>
    <lineage>
        <taxon>Eukaryota</taxon>
        <taxon>Viridiplantae</taxon>
        <taxon>Streptophyta</taxon>
        <taxon>Embryophyta</taxon>
        <taxon>Tracheophyta</taxon>
        <taxon>Spermatophyta</taxon>
        <taxon>Magnoliopsida</taxon>
        <taxon>Liliopsida</taxon>
        <taxon>Araceae</taxon>
        <taxon>Aroideae</taxon>
        <taxon>Colocasieae</taxon>
        <taxon>Colocasia</taxon>
    </lineage>
</organism>
<protein>
    <submittedName>
        <fullName evidence="2">Uncharacterized protein</fullName>
    </submittedName>
</protein>
<dbReference type="EMBL" id="NMUH01013170">
    <property type="protein sequence ID" value="MQM22538.1"/>
    <property type="molecule type" value="Genomic_DNA"/>
</dbReference>
<reference evidence="2" key="1">
    <citation type="submission" date="2017-07" db="EMBL/GenBank/DDBJ databases">
        <title>Taro Niue Genome Assembly and Annotation.</title>
        <authorList>
            <person name="Atibalentja N."/>
            <person name="Keating K."/>
            <person name="Fields C.J."/>
        </authorList>
    </citation>
    <scope>NUCLEOTIDE SEQUENCE</scope>
    <source>
        <strain evidence="2">Niue_2</strain>
        <tissue evidence="2">Leaf</tissue>
    </source>
</reference>
<sequence>MEADIYVRPGVGTTREAPIRNRHFDQVDKRSHSEISDQAQNSSPGVWSQAVDAIAYGHLFAQTGIPFYSVIGIAYKTTIRNRHSETPDAPLSRKATTIRNRHSKTVDWALVSRNSVPAPKFRPGVCFIVHRQPYPSIGRRYLFARGSEPPARPQFGIGTSTRSVKGRIRRFPVRLKIPLRERGRGPSMRSHTNTSSLKRAQLSTGLSELLIRPQFGISTMRRPTPAYRPRDSLDYANRGRSPHTEPACHGDRKSCSTLREISSPAKELRITFRPRIGIANVTTIRNRHSETVDRALVSRNSVPTPKFRPRTCVIVFKGHSKVRLLPLGRLRSRKTKNPSIHPLEKKATAICYEVLGKKATIRASLSE</sequence>
<name>A0A843XRE2_COLES</name>